<accession>A0ABU6LMG9</accession>
<evidence type="ECO:0000313" key="1">
    <source>
        <dbReference type="EMBL" id="MEC6899165.1"/>
    </source>
</evidence>
<name>A0ABU6LMG9_9GAMM</name>
<sequence>MDNTQSDEQLLEEKIKQEAQRITKDNKFKIEEGHKNHFLPPVKEIYAFLNIKYDAKTLHQLMCQQDASIPEISHGSLDNLYRHGVGKGVFLKFTEVMKKSSKVLINIMLPNKSPLIDRAFAVNSNASGWLGLLLMYQEMQNNPNVNQQELLHYKKLVDFVSQRCEQEIVFYEACKKKHYAGEIDLTNQQTYWDKELHPFYQQYTQLDEPVFTSLENILQGVDVQVLTNNQKVELIENAHKLEFDFLLNCIACYDIGYVDADNKPVHSAICRIIERYTQPDNTETCFHSCWEVIRCILDENDIVVSNRQLASFIPINQKEGTVETLKDAQYNVLKKWFKQQDLPSADKLRSFVDSFSEWIGFRENNHLLLLSKMALGIDALLIEKTKKVECDFGTDIDVTAIWKRVFSQYTQYYQYHCHQHFL</sequence>
<dbReference type="RefSeq" id="WP_327769864.1">
    <property type="nucleotide sequence ID" value="NZ_JAYXUC010000006.1"/>
</dbReference>
<evidence type="ECO:0000313" key="2">
    <source>
        <dbReference type="Proteomes" id="UP001339429"/>
    </source>
</evidence>
<keyword evidence="2" id="KW-1185">Reference proteome</keyword>
<gene>
    <name evidence="1" type="ORF">VXS00_10980</name>
</gene>
<dbReference type="Proteomes" id="UP001339429">
    <property type="component" value="Unassembled WGS sequence"/>
</dbReference>
<dbReference type="EMBL" id="JAYXUD010000007">
    <property type="protein sequence ID" value="MEC6899165.1"/>
    <property type="molecule type" value="Genomic_DNA"/>
</dbReference>
<organism evidence="1 2">
    <name type="scientific">Photobacterium piscicola</name>
    <dbReference type="NCBI Taxonomy" id="1378299"/>
    <lineage>
        <taxon>Bacteria</taxon>
        <taxon>Pseudomonadati</taxon>
        <taxon>Pseudomonadota</taxon>
        <taxon>Gammaproteobacteria</taxon>
        <taxon>Vibrionales</taxon>
        <taxon>Vibrionaceae</taxon>
        <taxon>Photobacterium</taxon>
    </lineage>
</organism>
<reference evidence="1 2" key="1">
    <citation type="submission" date="2024-01" db="EMBL/GenBank/DDBJ databases">
        <title>Active colonisers of the gastrointestinal tract of Atlantic salmon farmed in a warm water region.</title>
        <authorList>
            <person name="Bowman J.P."/>
        </authorList>
    </citation>
    <scope>NUCLEOTIDE SEQUENCE [LARGE SCALE GENOMIC DNA]</scope>
    <source>
        <strain evidence="1 2">S4MW1</strain>
    </source>
</reference>
<comment type="caution">
    <text evidence="1">The sequence shown here is derived from an EMBL/GenBank/DDBJ whole genome shotgun (WGS) entry which is preliminary data.</text>
</comment>
<proteinExistence type="predicted"/>
<protein>
    <submittedName>
        <fullName evidence="1">Uncharacterized protein</fullName>
    </submittedName>
</protein>